<keyword evidence="4" id="KW-1185">Reference proteome</keyword>
<dbReference type="KEGG" id="crd:CRES_0328"/>
<evidence type="ECO:0000256" key="2">
    <source>
        <dbReference type="SAM" id="Phobius"/>
    </source>
</evidence>
<dbReference type="EMBL" id="CP002857">
    <property type="protein sequence ID" value="AEI08691.1"/>
    <property type="molecule type" value="Genomic_DNA"/>
</dbReference>
<dbReference type="eggNOG" id="ENOG5033EZJ">
    <property type="taxonomic scope" value="Bacteria"/>
</dbReference>
<dbReference type="InterPro" id="IPR024495">
    <property type="entry name" value="DUF2771"/>
</dbReference>
<keyword evidence="2" id="KW-0472">Membrane</keyword>
<keyword evidence="2" id="KW-1133">Transmembrane helix</keyword>
<dbReference type="HOGENOM" id="CLU_111048_0_0_11"/>
<evidence type="ECO:0000313" key="3">
    <source>
        <dbReference type="EMBL" id="AEI08691.1"/>
    </source>
</evidence>
<sequence length="220" mass="24553">MNEDNRDTRAEAFARAGEASDKKESIKTKVEGAPGTATSNKVSKKVRRKREQRKQLMAFAAIVVVVAIVGAAIVFYNKWKGEQVETLPQDQRIVAVVNGQEQEIAPYSTCEIDDKDCKPGKPVPVELKGAKEFTLKIPHDVSNHDWSMLKIYNDPGANRDNYFRSDETQEVKLKLAAERKSADGSTPSLKLIEIRSLLVGLDADKKQTPVNTIWSIEIKE</sequence>
<dbReference type="RefSeq" id="WP_013887717.1">
    <property type="nucleotide sequence ID" value="NC_015673.1"/>
</dbReference>
<dbReference type="Proteomes" id="UP000000492">
    <property type="component" value="Chromosome"/>
</dbReference>
<feature type="transmembrane region" description="Helical" evidence="2">
    <location>
        <begin position="56"/>
        <end position="76"/>
    </location>
</feature>
<evidence type="ECO:0000256" key="1">
    <source>
        <dbReference type="SAM" id="MobiDB-lite"/>
    </source>
</evidence>
<dbReference type="AlphaFoldDB" id="F8DXE6"/>
<feature type="region of interest" description="Disordered" evidence="1">
    <location>
        <begin position="1"/>
        <end position="47"/>
    </location>
</feature>
<gene>
    <name evidence="3" type="ordered locus">CRES_0328</name>
</gene>
<feature type="compositionally biased region" description="Basic and acidic residues" evidence="1">
    <location>
        <begin position="1"/>
        <end position="30"/>
    </location>
</feature>
<organism evidence="3 4">
    <name type="scientific">Corynebacterium resistens (strain DSM 45100 / JCM 12819 / GTC 2026 / SICGH 158)</name>
    <dbReference type="NCBI Taxonomy" id="662755"/>
    <lineage>
        <taxon>Bacteria</taxon>
        <taxon>Bacillati</taxon>
        <taxon>Actinomycetota</taxon>
        <taxon>Actinomycetes</taxon>
        <taxon>Mycobacteriales</taxon>
        <taxon>Corynebacteriaceae</taxon>
        <taxon>Corynebacterium</taxon>
    </lineage>
</organism>
<proteinExistence type="predicted"/>
<evidence type="ECO:0000313" key="4">
    <source>
        <dbReference type="Proteomes" id="UP000000492"/>
    </source>
</evidence>
<reference evidence="3 4" key="1">
    <citation type="journal article" date="2012" name="BMC Genomics">
        <title>Complete genome sequence, lifestyle, and multi-drug resistance of the human pathogen Corynebacterium resistens DSM 45100 isolated from blood samples of a leukemia patient.</title>
        <authorList>
            <person name="Schroder J."/>
            <person name="Maus I."/>
            <person name="Meyer K."/>
            <person name="Wordemann S."/>
            <person name="Blom J."/>
            <person name="Jaenicke S."/>
            <person name="Schneider J."/>
            <person name="Trost E."/>
            <person name="Tauch A."/>
        </authorList>
    </citation>
    <scope>NUCLEOTIDE SEQUENCE [LARGE SCALE GENOMIC DNA]</scope>
    <source>
        <strain evidence="4">DSM 45100 / JCM 12819 / CCUG 50093 / GTC 2026 / SICGH 158</strain>
    </source>
</reference>
<protein>
    <submittedName>
        <fullName evidence="3">Uncharacterized protein</fullName>
    </submittedName>
</protein>
<keyword evidence="2" id="KW-0812">Transmembrane</keyword>
<dbReference type="Pfam" id="PF10969">
    <property type="entry name" value="DUF2771"/>
    <property type="match status" value="1"/>
</dbReference>
<dbReference type="STRING" id="662755.CRES_0328"/>
<accession>F8DXE6</accession>
<name>F8DXE6_CORRG</name>